<dbReference type="PANTHER" id="PTHR30036">
    <property type="entry name" value="D-XYLOSE-BINDING PERIPLASMIC PROTEIN"/>
    <property type="match status" value="1"/>
</dbReference>
<dbReference type="GO" id="GO:0030288">
    <property type="term" value="C:outer membrane-bounded periplasmic space"/>
    <property type="evidence" value="ECO:0007669"/>
    <property type="project" value="TreeGrafter"/>
</dbReference>
<proteinExistence type="inferred from homology"/>
<dbReference type="GO" id="GO:0030246">
    <property type="term" value="F:carbohydrate binding"/>
    <property type="evidence" value="ECO:0007669"/>
    <property type="project" value="TreeGrafter"/>
</dbReference>
<evidence type="ECO:0000256" key="3">
    <source>
        <dbReference type="SAM" id="SignalP"/>
    </source>
</evidence>
<evidence type="ECO:0000256" key="1">
    <source>
        <dbReference type="ARBA" id="ARBA00004196"/>
    </source>
</evidence>
<sequence>MLHARRHWAGALLLALVLAAVAGCSNRVDSGATAAPTATPQSRGGNHALRVAVVTHGAAGDPFWAVVKNGAVQAGKDLHVRVSYQGSGVPQTQAQFIDAAVNQHVDGLVVSMANPDALKASIRRAVGQGIPVVTINSGEAQSAAFGAITHVGQDESVAGEAAGARLAKSGAHHVLCVIHEAGNIGLTQRCQGAAKGLSGKLDTLQVNINNLAQVQATIRAKLTADHSIDGVLALNPAVAMAAVSAESGTGSTAKIATFDLSGDVTSAIEQGRVLFAVDQQPYLQGYLPVQLIKLYHDNDNTLGGGKPVLTGPGFVTKDNAAKVAQLAKEGTR</sequence>
<dbReference type="InterPro" id="IPR028082">
    <property type="entry name" value="Peripla_BP_I"/>
</dbReference>
<dbReference type="Gene3D" id="3.40.50.2300">
    <property type="match status" value="2"/>
</dbReference>
<reference evidence="5 6" key="1">
    <citation type="submission" date="2020-08" db="EMBL/GenBank/DDBJ databases">
        <title>Whole genome shotgun sequence of Actinocatenispora thailandica NBRC 105041.</title>
        <authorList>
            <person name="Komaki H."/>
            <person name="Tamura T."/>
        </authorList>
    </citation>
    <scope>NUCLEOTIDE SEQUENCE [LARGE SCALE GENOMIC DNA]</scope>
    <source>
        <strain evidence="5 6">NBRC 105041</strain>
    </source>
</reference>
<dbReference type="InterPro" id="IPR025997">
    <property type="entry name" value="SBP_2_dom"/>
</dbReference>
<organism evidence="5 6">
    <name type="scientific">Actinocatenispora thailandica</name>
    <dbReference type="NCBI Taxonomy" id="227318"/>
    <lineage>
        <taxon>Bacteria</taxon>
        <taxon>Bacillati</taxon>
        <taxon>Actinomycetota</taxon>
        <taxon>Actinomycetes</taxon>
        <taxon>Micromonosporales</taxon>
        <taxon>Micromonosporaceae</taxon>
        <taxon>Actinocatenispora</taxon>
    </lineage>
</organism>
<dbReference type="PANTHER" id="PTHR30036:SF7">
    <property type="entry name" value="ABC TRANSPORTER PERIPLASMIC-BINDING PROTEIN YPHF"/>
    <property type="match status" value="1"/>
</dbReference>
<protein>
    <submittedName>
        <fullName evidence="5">Sugar ABC transporter substrate-binding protein</fullName>
    </submittedName>
</protein>
<dbReference type="AlphaFoldDB" id="A0A7R7DPQ6"/>
<evidence type="ECO:0000313" key="6">
    <source>
        <dbReference type="Proteomes" id="UP000611640"/>
    </source>
</evidence>
<dbReference type="CDD" id="cd06312">
    <property type="entry name" value="PBP1_ABC_sugar_binding-like"/>
    <property type="match status" value="1"/>
</dbReference>
<comment type="subcellular location">
    <subcellularLocation>
        <location evidence="1">Cell envelope</location>
    </subcellularLocation>
</comment>
<dbReference type="Proteomes" id="UP000611640">
    <property type="component" value="Chromosome"/>
</dbReference>
<gene>
    <name evidence="5" type="ORF">Athai_29900</name>
</gene>
<dbReference type="Pfam" id="PF13407">
    <property type="entry name" value="Peripla_BP_4"/>
    <property type="match status" value="1"/>
</dbReference>
<keyword evidence="6" id="KW-1185">Reference proteome</keyword>
<evidence type="ECO:0000259" key="4">
    <source>
        <dbReference type="Pfam" id="PF13407"/>
    </source>
</evidence>
<comment type="similarity">
    <text evidence="2">Belongs to the bacterial solute-binding protein 2 family.</text>
</comment>
<feature type="domain" description="Periplasmic binding protein" evidence="4">
    <location>
        <begin position="52"/>
        <end position="294"/>
    </location>
</feature>
<dbReference type="KEGG" id="atl:Athai_29900"/>
<feature type="signal peptide" evidence="3">
    <location>
        <begin position="1"/>
        <end position="22"/>
    </location>
</feature>
<dbReference type="SUPFAM" id="SSF53822">
    <property type="entry name" value="Periplasmic binding protein-like I"/>
    <property type="match status" value="1"/>
</dbReference>
<dbReference type="RefSeq" id="WP_203962013.1">
    <property type="nucleotide sequence ID" value="NZ_AP023355.1"/>
</dbReference>
<evidence type="ECO:0000313" key="5">
    <source>
        <dbReference type="EMBL" id="BCJ35487.1"/>
    </source>
</evidence>
<accession>A0A7R7DPQ6</accession>
<dbReference type="EMBL" id="AP023355">
    <property type="protein sequence ID" value="BCJ35487.1"/>
    <property type="molecule type" value="Genomic_DNA"/>
</dbReference>
<name>A0A7R7DPQ6_9ACTN</name>
<dbReference type="InterPro" id="IPR050555">
    <property type="entry name" value="Bact_Solute-Bind_Prot2"/>
</dbReference>
<evidence type="ECO:0000256" key="2">
    <source>
        <dbReference type="ARBA" id="ARBA00007639"/>
    </source>
</evidence>
<feature type="chain" id="PRO_5039700925" evidence="3">
    <location>
        <begin position="23"/>
        <end position="332"/>
    </location>
</feature>
<keyword evidence="3" id="KW-0732">Signal</keyword>
<dbReference type="PROSITE" id="PS51257">
    <property type="entry name" value="PROKAR_LIPOPROTEIN"/>
    <property type="match status" value="1"/>
</dbReference>